<keyword evidence="4" id="KW-0520">NAD</keyword>
<dbReference type="InterPro" id="IPR016162">
    <property type="entry name" value="Ald_DH_N"/>
</dbReference>
<evidence type="ECO:0000256" key="6">
    <source>
        <dbReference type="ARBA" id="ARBA00048142"/>
    </source>
</evidence>
<dbReference type="PROSITE" id="PS00070">
    <property type="entry name" value="ALDEHYDE_DEHYDR_CYS"/>
    <property type="match status" value="1"/>
</dbReference>
<dbReference type="PANTHER" id="PTHR42862">
    <property type="entry name" value="DELTA-1-PYRROLINE-5-CARBOXYLATE DEHYDROGENASE 1, ISOFORM A-RELATED"/>
    <property type="match status" value="1"/>
</dbReference>
<dbReference type="InterPro" id="IPR015590">
    <property type="entry name" value="Aldehyde_DH_dom"/>
</dbReference>
<feature type="compositionally biased region" description="Low complexity" evidence="11">
    <location>
        <begin position="1"/>
        <end position="20"/>
    </location>
</feature>
<feature type="region of interest" description="Disordered" evidence="11">
    <location>
        <begin position="1"/>
        <end position="21"/>
    </location>
</feature>
<feature type="active site" evidence="8">
    <location>
        <position position="807"/>
    </location>
</feature>
<dbReference type="EMBL" id="QBMP01000020">
    <property type="protein sequence ID" value="PZO59571.1"/>
    <property type="molecule type" value="Genomic_DNA"/>
</dbReference>
<dbReference type="Gene3D" id="3.20.20.220">
    <property type="match status" value="1"/>
</dbReference>
<keyword evidence="3 10" id="KW-0560">Oxidoreductase</keyword>
<evidence type="ECO:0000256" key="2">
    <source>
        <dbReference type="ARBA" id="ARBA00012884"/>
    </source>
</evidence>
<dbReference type="FunFam" id="3.40.605.10:FF:000045">
    <property type="entry name" value="1-pyrroline-5-carboxylate dehydrogenase 1"/>
    <property type="match status" value="1"/>
</dbReference>
<evidence type="ECO:0000256" key="7">
    <source>
        <dbReference type="ARBA" id="ARBA00061617"/>
    </source>
</evidence>
<dbReference type="SUPFAM" id="SSF53720">
    <property type="entry name" value="ALDH-like"/>
    <property type="match status" value="1"/>
</dbReference>
<dbReference type="CDD" id="cd07124">
    <property type="entry name" value="ALDH_PutA-P5CDH-RocA"/>
    <property type="match status" value="1"/>
</dbReference>
<dbReference type="Gene3D" id="3.40.605.10">
    <property type="entry name" value="Aldehyde Dehydrogenase, Chain A, domain 1"/>
    <property type="match status" value="1"/>
</dbReference>
<evidence type="ECO:0000256" key="4">
    <source>
        <dbReference type="ARBA" id="ARBA00023027"/>
    </source>
</evidence>
<feature type="domain" description="Proline utilization A N-terminal" evidence="14">
    <location>
        <begin position="22"/>
        <end position="137"/>
    </location>
</feature>
<reference evidence="16" key="1">
    <citation type="submission" date="2018-04" db="EMBL/GenBank/DDBJ databases">
        <authorList>
            <person name="Cornet L."/>
        </authorList>
    </citation>
    <scope>NUCLEOTIDE SEQUENCE [LARGE SCALE GENOMIC DNA]</scope>
</reference>
<protein>
    <recommendedName>
        <fullName evidence="5">L-glutamate gamma-semialdehyde dehydrogenase</fullName>
        <ecNumber evidence="2">1.2.1.88</ecNumber>
    </recommendedName>
    <alternativeName>
        <fullName evidence="5">L-glutamate gamma-semialdehyde dehydrogenase</fullName>
    </alternativeName>
</protein>
<dbReference type="PANTHER" id="PTHR42862:SF1">
    <property type="entry name" value="DELTA-1-PYRROLINE-5-CARBOXYLATE DEHYDROGENASE 2, ISOFORM A-RELATED"/>
    <property type="match status" value="1"/>
</dbReference>
<evidence type="ECO:0000313" key="15">
    <source>
        <dbReference type="EMBL" id="PZO59571.1"/>
    </source>
</evidence>
<dbReference type="InterPro" id="IPR041514">
    <property type="entry name" value="PutA_N"/>
</dbReference>
<evidence type="ECO:0000259" key="13">
    <source>
        <dbReference type="Pfam" id="PF01619"/>
    </source>
</evidence>
<evidence type="ECO:0000256" key="8">
    <source>
        <dbReference type="PIRSR" id="PIRSR000197-1"/>
    </source>
</evidence>
<dbReference type="GO" id="GO:0009898">
    <property type="term" value="C:cytoplasmic side of plasma membrane"/>
    <property type="evidence" value="ECO:0007669"/>
    <property type="project" value="TreeGrafter"/>
</dbReference>
<dbReference type="SUPFAM" id="SSF51730">
    <property type="entry name" value="FAD-linked oxidoreductase"/>
    <property type="match status" value="1"/>
</dbReference>
<dbReference type="InterPro" id="IPR025703">
    <property type="entry name" value="Bifunct_PutA"/>
</dbReference>
<dbReference type="FunFam" id="3.20.20.220:FF:000021">
    <property type="entry name" value="Aldehyde dehydrogenase family protein"/>
    <property type="match status" value="1"/>
</dbReference>
<feature type="domain" description="Proline dehydrogenase" evidence="13">
    <location>
        <begin position="146"/>
        <end position="452"/>
    </location>
</feature>
<dbReference type="PROSITE" id="PS00687">
    <property type="entry name" value="ALDEHYDE_DEHYDR_GLU"/>
    <property type="match status" value="1"/>
</dbReference>
<accession>A0A2W4ZLZ1</accession>
<evidence type="ECO:0000256" key="11">
    <source>
        <dbReference type="SAM" id="MobiDB-lite"/>
    </source>
</evidence>
<feature type="active site" evidence="8 9">
    <location>
        <position position="773"/>
    </location>
</feature>
<evidence type="ECO:0000256" key="5">
    <source>
        <dbReference type="ARBA" id="ARBA00032259"/>
    </source>
</evidence>
<dbReference type="GO" id="GO:0010133">
    <property type="term" value="P:L-proline catabolic process to L-glutamate"/>
    <property type="evidence" value="ECO:0007669"/>
    <property type="project" value="InterPro"/>
</dbReference>
<dbReference type="InterPro" id="IPR029510">
    <property type="entry name" value="Ald_DH_CS_GLU"/>
</dbReference>
<evidence type="ECO:0000259" key="12">
    <source>
        <dbReference type="Pfam" id="PF00171"/>
    </source>
</evidence>
<comment type="caution">
    <text evidence="15">The sequence shown here is derived from an EMBL/GenBank/DDBJ whole genome shotgun (WGS) entry which is preliminary data.</text>
</comment>
<evidence type="ECO:0000256" key="10">
    <source>
        <dbReference type="RuleBase" id="RU003345"/>
    </source>
</evidence>
<dbReference type="GO" id="GO:0004657">
    <property type="term" value="F:proline dehydrogenase activity"/>
    <property type="evidence" value="ECO:0007669"/>
    <property type="project" value="InterPro"/>
</dbReference>
<comment type="similarity">
    <text evidence="7">Belongs to the aldehyde dehydrogenase family. RocA subfamily.</text>
</comment>
<dbReference type="GO" id="GO:0003842">
    <property type="term" value="F:L-glutamate gamma-semialdehyde dehydrogenase activity"/>
    <property type="evidence" value="ECO:0007669"/>
    <property type="project" value="UniProtKB-EC"/>
</dbReference>
<dbReference type="AlphaFoldDB" id="A0A2W4ZLZ1"/>
<comment type="pathway">
    <text evidence="1">Amino-acid degradation; L-proline degradation into L-glutamate; L-glutamate from L-proline: step 2/2.</text>
</comment>
<dbReference type="NCBIfam" id="NF002852">
    <property type="entry name" value="PRK03137.1"/>
    <property type="match status" value="1"/>
</dbReference>
<evidence type="ECO:0000256" key="3">
    <source>
        <dbReference type="ARBA" id="ARBA00023002"/>
    </source>
</evidence>
<dbReference type="Proteomes" id="UP000249794">
    <property type="component" value="Unassembled WGS sequence"/>
</dbReference>
<gene>
    <name evidence="15" type="primary">pruA</name>
    <name evidence="15" type="ORF">DCF15_03505</name>
</gene>
<evidence type="ECO:0000313" key="16">
    <source>
        <dbReference type="Proteomes" id="UP000249794"/>
    </source>
</evidence>
<evidence type="ECO:0000259" key="14">
    <source>
        <dbReference type="Pfam" id="PF18083"/>
    </source>
</evidence>
<dbReference type="InterPro" id="IPR005932">
    <property type="entry name" value="RocA"/>
</dbReference>
<evidence type="ECO:0000256" key="9">
    <source>
        <dbReference type="PROSITE-ProRule" id="PRU10007"/>
    </source>
</evidence>
<name>A0A2W4ZLZ1_9CYAN</name>
<comment type="catalytic activity">
    <reaction evidence="6">
        <text>L-glutamate 5-semialdehyde + NAD(+) + H2O = L-glutamate + NADH + 2 H(+)</text>
        <dbReference type="Rhea" id="RHEA:30235"/>
        <dbReference type="ChEBI" id="CHEBI:15377"/>
        <dbReference type="ChEBI" id="CHEBI:15378"/>
        <dbReference type="ChEBI" id="CHEBI:29985"/>
        <dbReference type="ChEBI" id="CHEBI:57540"/>
        <dbReference type="ChEBI" id="CHEBI:57945"/>
        <dbReference type="ChEBI" id="CHEBI:58066"/>
        <dbReference type="EC" id="1.2.1.88"/>
    </reaction>
</comment>
<dbReference type="Pfam" id="PF01619">
    <property type="entry name" value="Pro_dh"/>
    <property type="match status" value="1"/>
</dbReference>
<dbReference type="InterPro" id="IPR016163">
    <property type="entry name" value="Ald_DH_C"/>
</dbReference>
<dbReference type="InterPro" id="IPR016161">
    <property type="entry name" value="Ald_DH/histidinol_DH"/>
</dbReference>
<dbReference type="Pfam" id="PF00171">
    <property type="entry name" value="Aldedh"/>
    <property type="match status" value="1"/>
</dbReference>
<proteinExistence type="inferred from homology"/>
<feature type="domain" description="Aldehyde dehydrogenase" evidence="12">
    <location>
        <begin position="538"/>
        <end position="997"/>
    </location>
</feature>
<dbReference type="NCBIfam" id="TIGR01237">
    <property type="entry name" value="D1pyr5carbox2"/>
    <property type="match status" value="1"/>
</dbReference>
<dbReference type="InterPro" id="IPR002872">
    <property type="entry name" value="Proline_DH_dom"/>
</dbReference>
<evidence type="ECO:0000256" key="1">
    <source>
        <dbReference type="ARBA" id="ARBA00004786"/>
    </source>
</evidence>
<reference evidence="15 16" key="2">
    <citation type="submission" date="2018-06" db="EMBL/GenBank/DDBJ databases">
        <title>Metagenomic assembly of (sub)arctic Cyanobacteria and their associated microbiome from non-axenic cultures.</title>
        <authorList>
            <person name="Baurain D."/>
        </authorList>
    </citation>
    <scope>NUCLEOTIDE SEQUENCE [LARGE SCALE GENOMIC DNA]</scope>
    <source>
        <strain evidence="15">ULC027bin1</strain>
    </source>
</reference>
<dbReference type="InterPro" id="IPR016160">
    <property type="entry name" value="Ald_DH_CS_CYS"/>
</dbReference>
<dbReference type="InterPro" id="IPR050485">
    <property type="entry name" value="Proline_metab_enzyme"/>
</dbReference>
<dbReference type="InterPro" id="IPR029041">
    <property type="entry name" value="FAD-linked_oxidoreductase-like"/>
</dbReference>
<dbReference type="PIRSF" id="PIRSF000197">
    <property type="entry name" value="Bifunct_PutA"/>
    <property type="match status" value="1"/>
</dbReference>
<dbReference type="FunFam" id="3.40.309.10:FF:000005">
    <property type="entry name" value="1-pyrroline-5-carboxylate dehydrogenase 1"/>
    <property type="match status" value="1"/>
</dbReference>
<organism evidence="15 16">
    <name type="scientific">Phormidesmis priestleyi</name>
    <dbReference type="NCBI Taxonomy" id="268141"/>
    <lineage>
        <taxon>Bacteria</taxon>
        <taxon>Bacillati</taxon>
        <taxon>Cyanobacteriota</taxon>
        <taxon>Cyanophyceae</taxon>
        <taxon>Leptolyngbyales</taxon>
        <taxon>Leptolyngbyaceae</taxon>
        <taxon>Phormidesmis</taxon>
    </lineage>
</organism>
<sequence>MVINASRPTATASEAAASSPYEDQTQAIARELLADSQGKRSLFSKMRDQLKWDDKLLGWTMENPGLRVQMFRLIDCLPALKSKPEIARHLQEYLGDKSVEVPQALKSLLNFADPQSMPANVAATTLSGAVETLARKYVSGENLPQALKSIERIRKQSMTFTMDLLGEAVVTEPEAQAYLDQYLDLMEQLTTAAKRWSTVPQIDTADGVELPKVQVTMKLTAFYSQFDPLDVEGSREKVSDRIRILLRRAKDLGAAVHFDMEQYRYKDATLAALKELLLEEEFRGRSDLGITLQAYLRDSYQDLKDLIAWAKKRGNPITVRLVKGAYWDQETITARQNHWPTPVYNHKSSTDANFERMTQLLLENHEHLYAAIGSHNVRSQGHALAIAKALNIPQRHIEFQVLYGMADTIATALVKQGYRVRVYCPYGDLIPGMAYLIRRLLENTANSSFLRQSLENRPAEELLQIPTWGAGDQDHEKVLPEPIASPDDSVTRIDLSADMDYAVMQHRQDASAALKTVQQQLGKTYWPLINGESVETAAKIASVNPCNPAETVGTIGQIEISQADEAVAAAKAAFATWKKTPAKERAAIIRRAGKLLEQRRHELNAWMVFEGGKPLQQADAEVSEAADFCEYYAAEMERLDADIIYDVAGETDRYRYRPKGLVLVISPWNFPLAIPTGMTVAALVTGNCVMLKPAAVTSVIAAKLSEILVEAGIPKGVFQYLPGRGSTVGNHLVKHRDVNMIVFTGSQEVGCQIYADAAILQPQQQHLKRVVAEMGGKNAIIVDESADLDQAVQGVVYSAFGYSGQKCSACSRVIVAAPIYETFVARLVAATQSLNVGDAQLPGTQVGPVIDETAQKRIREYIAKGKEEATLALELPSPEQGYFVGPVIFTDVNPLGTIAQEEIFGPVLAVMKAESFEDGLAIANNTPYALTGGLYSRTPSHIDQATEDFEVGNLYINRTITGAIVARQPFGGFKLSGVGSKAGGPDYLLQFLDPRTVTENVQRQGFAPIEGMD</sequence>
<dbReference type="Pfam" id="PF18083">
    <property type="entry name" value="PutA_N"/>
    <property type="match status" value="1"/>
</dbReference>
<dbReference type="EC" id="1.2.1.88" evidence="2"/>
<dbReference type="GO" id="GO:0003700">
    <property type="term" value="F:DNA-binding transcription factor activity"/>
    <property type="evidence" value="ECO:0007669"/>
    <property type="project" value="InterPro"/>
</dbReference>
<dbReference type="Gene3D" id="3.40.309.10">
    <property type="entry name" value="Aldehyde Dehydrogenase, Chain A, domain 2"/>
    <property type="match status" value="1"/>
</dbReference>